<dbReference type="Pfam" id="PF13412">
    <property type="entry name" value="HTH_24"/>
    <property type="match status" value="1"/>
</dbReference>
<reference evidence="1 2" key="1">
    <citation type="submission" date="2024-09" db="EMBL/GenBank/DDBJ databases">
        <title>The Natural Products Discovery Center: Release of the First 8490 Sequenced Strains for Exploring Actinobacteria Biosynthetic Diversity.</title>
        <authorList>
            <person name="Kalkreuter E."/>
            <person name="Kautsar S.A."/>
            <person name="Yang D."/>
            <person name="Bader C.D."/>
            <person name="Teijaro C.N."/>
            <person name="Fluegel L."/>
            <person name="Davis C.M."/>
            <person name="Simpson J.R."/>
            <person name="Lauterbach L."/>
            <person name="Steele A.D."/>
            <person name="Gui C."/>
            <person name="Meng S."/>
            <person name="Li G."/>
            <person name="Viehrig K."/>
            <person name="Ye F."/>
            <person name="Su P."/>
            <person name="Kiefer A.F."/>
            <person name="Nichols A."/>
            <person name="Cepeda A.J."/>
            <person name="Yan W."/>
            <person name="Fan B."/>
            <person name="Jiang Y."/>
            <person name="Adhikari A."/>
            <person name="Zheng C.-J."/>
            <person name="Schuster L."/>
            <person name="Cowan T.M."/>
            <person name="Smanski M.J."/>
            <person name="Chevrette M.G."/>
            <person name="De Carvalho L.P.S."/>
            <person name="Shen B."/>
        </authorList>
    </citation>
    <scope>NUCLEOTIDE SEQUENCE [LARGE SCALE GENOMIC DNA]</scope>
    <source>
        <strain evidence="1 2">NPDC056472</strain>
    </source>
</reference>
<dbReference type="Proteomes" id="UP001600424">
    <property type="component" value="Unassembled WGS sequence"/>
</dbReference>
<protein>
    <submittedName>
        <fullName evidence="1">MarR family transcriptional regulator</fullName>
    </submittedName>
</protein>
<dbReference type="RefSeq" id="WP_386255241.1">
    <property type="nucleotide sequence ID" value="NZ_JBHTRV010000079.1"/>
</dbReference>
<evidence type="ECO:0000313" key="1">
    <source>
        <dbReference type="EMBL" id="MFE5985975.1"/>
    </source>
</evidence>
<gene>
    <name evidence="1" type="ORF">ACFQ63_40715</name>
</gene>
<sequence>MAESDEHKFLSTQTVNLLEGMSKTGLYGFKETDRKKFDFTCDLVRDWSRLISGQTLWKHTEGIDKDLRILLADGESKVTLYVARDTVQNRRTVHEIVSDAKNTPMRDRLHRLRTIWIPQDFDADKEFDRDTVTNVLKERLAKDLLIAIILGGVASKDFDAVGAQGGIPGLNLAVIESIAKDGFFNMPDLAKRLGVSASTVRGRVQVLAASGLLDQPNPLASRYQTSIKGKVILDICRSLVLATQPDHGVTGEFLYILELLGLNYVENISGDLLNEWPSGPYATPSPEDLFKGLVVQSISATEQFGIDWSETYFETEENVNVPAP</sequence>
<accession>A0ABW6JAB2</accession>
<dbReference type="SUPFAM" id="SSF46785">
    <property type="entry name" value="Winged helix' DNA-binding domain"/>
    <property type="match status" value="1"/>
</dbReference>
<comment type="caution">
    <text evidence="1">The sequence shown here is derived from an EMBL/GenBank/DDBJ whole genome shotgun (WGS) entry which is preliminary data.</text>
</comment>
<organism evidence="1 2">
    <name type="scientific">Streptomyces wedmorensis</name>
    <dbReference type="NCBI Taxonomy" id="43759"/>
    <lineage>
        <taxon>Bacteria</taxon>
        <taxon>Bacillati</taxon>
        <taxon>Actinomycetota</taxon>
        <taxon>Actinomycetes</taxon>
        <taxon>Kitasatosporales</taxon>
        <taxon>Streptomycetaceae</taxon>
        <taxon>Streptomyces</taxon>
    </lineage>
</organism>
<proteinExistence type="predicted"/>
<evidence type="ECO:0000313" key="2">
    <source>
        <dbReference type="Proteomes" id="UP001600424"/>
    </source>
</evidence>
<dbReference type="InterPro" id="IPR036390">
    <property type="entry name" value="WH_DNA-bd_sf"/>
</dbReference>
<dbReference type="EMBL" id="JBHTRV010000079">
    <property type="protein sequence ID" value="MFE5985975.1"/>
    <property type="molecule type" value="Genomic_DNA"/>
</dbReference>
<name>A0ABW6JAB2_STRWE</name>
<keyword evidence="2" id="KW-1185">Reference proteome</keyword>